<dbReference type="Proteomes" id="UP001642520">
    <property type="component" value="Unassembled WGS sequence"/>
</dbReference>
<reference evidence="1 2" key="1">
    <citation type="submission" date="2024-08" db="EMBL/GenBank/DDBJ databases">
        <authorList>
            <person name="Will J Nash"/>
            <person name="Angela Man"/>
            <person name="Seanna McTaggart"/>
            <person name="Kendall Baker"/>
            <person name="Tom Barker"/>
            <person name="Leah Catchpole"/>
            <person name="Alex Durrant"/>
            <person name="Karim Gharbi"/>
            <person name="Naomi Irish"/>
            <person name="Gemy Kaithakottil"/>
            <person name="Debby Ku"/>
            <person name="Aaliyah Providence"/>
            <person name="Felix Shaw"/>
            <person name="David Swarbreck"/>
            <person name="Chris Watkins"/>
            <person name="Ann M. McCartney"/>
            <person name="Giulio Formenti"/>
            <person name="Alice Mouton"/>
            <person name="Noel Vella"/>
            <person name="Bjorn M von Reumont"/>
            <person name="Adriana Vella"/>
            <person name="Wilfried Haerty"/>
        </authorList>
    </citation>
    <scope>NUCLEOTIDE SEQUENCE [LARGE SCALE GENOMIC DNA]</scope>
</reference>
<comment type="caution">
    <text evidence="1">The sequence shown here is derived from an EMBL/GenBank/DDBJ whole genome shotgun (WGS) entry which is preliminary data.</text>
</comment>
<sequence>MTQEIDKIQKSYLDPKSNQYLHRGAIKALDPPPLSFEEKTDKIQNMLFPKETKQIVDDTLKTTSNNILRSSLLNGVSSKDRKFEKKHLPSNVQLQNVKNSTKITSNLSSNFNKQNANPNGRTTLKKINSDIEQYLAGYVNEAERYFVNKEEFKIKELDVPSGNVDDMMRKLNINSFDIYDIGDKCEENSPLLSVERIKSIKKQNSTQTIVDQGSEKVNEVAAINLSSNRDHLAQWDTLNSNTAIQTNANVAYRDNAFLEMGLQALNNNFSQNAFSRILQSEYLKKDTSLKPM</sequence>
<keyword evidence="2" id="KW-1185">Reference proteome</keyword>
<gene>
    <name evidence="1" type="ORF">XYLVIOL_LOCUS6725</name>
</gene>
<protein>
    <submittedName>
        <fullName evidence="1">Uncharacterized protein</fullName>
    </submittedName>
</protein>
<proteinExistence type="predicted"/>
<evidence type="ECO:0000313" key="1">
    <source>
        <dbReference type="EMBL" id="CAL7944566.1"/>
    </source>
</evidence>
<accession>A0ABP1NXU5</accession>
<name>A0ABP1NXU5_XYLVO</name>
<organism evidence="1 2">
    <name type="scientific">Xylocopa violacea</name>
    <name type="common">Violet carpenter bee</name>
    <name type="synonym">Apis violacea</name>
    <dbReference type="NCBI Taxonomy" id="135666"/>
    <lineage>
        <taxon>Eukaryota</taxon>
        <taxon>Metazoa</taxon>
        <taxon>Ecdysozoa</taxon>
        <taxon>Arthropoda</taxon>
        <taxon>Hexapoda</taxon>
        <taxon>Insecta</taxon>
        <taxon>Pterygota</taxon>
        <taxon>Neoptera</taxon>
        <taxon>Endopterygota</taxon>
        <taxon>Hymenoptera</taxon>
        <taxon>Apocrita</taxon>
        <taxon>Aculeata</taxon>
        <taxon>Apoidea</taxon>
        <taxon>Anthophila</taxon>
        <taxon>Apidae</taxon>
        <taxon>Xylocopa</taxon>
        <taxon>Xylocopa</taxon>
    </lineage>
</organism>
<dbReference type="EMBL" id="CAXAJV020001293">
    <property type="protein sequence ID" value="CAL7944566.1"/>
    <property type="molecule type" value="Genomic_DNA"/>
</dbReference>
<evidence type="ECO:0000313" key="2">
    <source>
        <dbReference type="Proteomes" id="UP001642520"/>
    </source>
</evidence>